<evidence type="ECO:0000256" key="2">
    <source>
        <dbReference type="SAM" id="MobiDB-lite"/>
    </source>
</evidence>
<dbReference type="GeneID" id="109395887"/>
<evidence type="ECO:0000313" key="5">
    <source>
        <dbReference type="RefSeq" id="XP_019522822.1"/>
    </source>
</evidence>
<accession>A0A8B7TAS7</accession>
<evidence type="ECO:0000259" key="3">
    <source>
        <dbReference type="PROSITE" id="PS50157"/>
    </source>
</evidence>
<dbReference type="GO" id="GO:0008270">
    <property type="term" value="F:zinc ion binding"/>
    <property type="evidence" value="ECO:0007669"/>
    <property type="project" value="UniProtKB-KW"/>
</dbReference>
<protein>
    <submittedName>
        <fullName evidence="5">CPX chromosomal region candidate gene 1 protein</fullName>
    </submittedName>
</protein>
<evidence type="ECO:0000313" key="4">
    <source>
        <dbReference type="Proteomes" id="UP000694851"/>
    </source>
</evidence>
<dbReference type="KEGG" id="hai:109395887"/>
<organism evidence="4 5">
    <name type="scientific">Hipposideros armiger</name>
    <name type="common">Great Himalayan leaf-nosed bat</name>
    <dbReference type="NCBI Taxonomy" id="186990"/>
    <lineage>
        <taxon>Eukaryota</taxon>
        <taxon>Metazoa</taxon>
        <taxon>Chordata</taxon>
        <taxon>Craniata</taxon>
        <taxon>Vertebrata</taxon>
        <taxon>Euteleostomi</taxon>
        <taxon>Mammalia</taxon>
        <taxon>Eutheria</taxon>
        <taxon>Laurasiatheria</taxon>
        <taxon>Chiroptera</taxon>
        <taxon>Yinpterochiroptera</taxon>
        <taxon>Rhinolophoidea</taxon>
        <taxon>Hipposideridae</taxon>
        <taxon>Hipposideros</taxon>
    </lineage>
</organism>
<keyword evidence="1" id="KW-0863">Zinc-finger</keyword>
<feature type="domain" description="C2H2-type" evidence="3">
    <location>
        <begin position="291"/>
        <end position="316"/>
    </location>
</feature>
<feature type="region of interest" description="Disordered" evidence="2">
    <location>
        <begin position="1"/>
        <end position="85"/>
    </location>
</feature>
<keyword evidence="1" id="KW-0862">Zinc</keyword>
<dbReference type="PROSITE" id="PS50157">
    <property type="entry name" value="ZINC_FINGER_C2H2_2"/>
    <property type="match status" value="1"/>
</dbReference>
<proteinExistence type="predicted"/>
<name>A0A8B7TAS7_HIPAR</name>
<dbReference type="AlphaFoldDB" id="A0A8B7TAS7"/>
<evidence type="ECO:0000256" key="1">
    <source>
        <dbReference type="PROSITE-ProRule" id="PRU00042"/>
    </source>
</evidence>
<feature type="compositionally biased region" description="Polar residues" evidence="2">
    <location>
        <begin position="56"/>
        <end position="69"/>
    </location>
</feature>
<dbReference type="RefSeq" id="XP_019522822.1">
    <property type="nucleotide sequence ID" value="XM_019667277.1"/>
</dbReference>
<feature type="compositionally biased region" description="Polar residues" evidence="2">
    <location>
        <begin position="25"/>
        <end position="49"/>
    </location>
</feature>
<keyword evidence="1" id="KW-0479">Metal-binding</keyword>
<sequence>MTSPTEEGSDTVDDALESSEDEAPNDSSTDVEPSLAESNMISQVESTPMNRMLDIPTSQEHAASQQAENNELEVEKNQRDPQEDLKEEESLLIQIPIPRKWIFLKSGLGRITQLNTSLVKIDGKKPLDTFCSGNMRKTSNLCYTTINYKIPFQLSISWRRPFIGRHVMRSMTLRLLCRRHFSQAAGHQNTKWVKQQYTAFLSNANIHPCEQRAIIFQRPLRVYYYLPLPERITLKRMHQSTDTKGEKNLRVIVRSVHFPSRARFENASNSKAFENHLTSYHITNTGDGWKYLCPICGRSFNNLAELKCHSCNTLGN</sequence>
<feature type="compositionally biased region" description="Basic and acidic residues" evidence="2">
    <location>
        <begin position="73"/>
        <end position="84"/>
    </location>
</feature>
<dbReference type="InterPro" id="IPR013087">
    <property type="entry name" value="Znf_C2H2_type"/>
</dbReference>
<dbReference type="Proteomes" id="UP000694851">
    <property type="component" value="Unplaced"/>
</dbReference>
<keyword evidence="4" id="KW-1185">Reference proteome</keyword>
<reference evidence="5" key="1">
    <citation type="submission" date="2025-08" db="UniProtKB">
        <authorList>
            <consortium name="RefSeq"/>
        </authorList>
    </citation>
    <scope>IDENTIFICATION</scope>
    <source>
        <tissue evidence="5">Muscle</tissue>
    </source>
</reference>
<dbReference type="OrthoDB" id="9833136at2759"/>
<gene>
    <name evidence="5" type="primary">CPXCR1</name>
</gene>
<feature type="compositionally biased region" description="Acidic residues" evidence="2">
    <location>
        <begin position="7"/>
        <end position="24"/>
    </location>
</feature>
<dbReference type="CTD" id="53336"/>